<accession>A0ABP9G7C5</accession>
<dbReference type="InterPro" id="IPR036890">
    <property type="entry name" value="HATPase_C_sf"/>
</dbReference>
<feature type="transmembrane region" description="Helical" evidence="9">
    <location>
        <begin position="165"/>
        <end position="186"/>
    </location>
</feature>
<evidence type="ECO:0000256" key="5">
    <source>
        <dbReference type="ARBA" id="ARBA00022741"/>
    </source>
</evidence>
<dbReference type="Proteomes" id="UP001499993">
    <property type="component" value="Unassembled WGS sequence"/>
</dbReference>
<gene>
    <name evidence="12" type="ORF">GCM10023224_08260</name>
</gene>
<evidence type="ECO:0000256" key="3">
    <source>
        <dbReference type="ARBA" id="ARBA00022553"/>
    </source>
</evidence>
<dbReference type="InterPro" id="IPR050482">
    <property type="entry name" value="Sensor_HK_TwoCompSys"/>
</dbReference>
<keyword evidence="9" id="KW-0812">Transmembrane</keyword>
<evidence type="ECO:0000256" key="1">
    <source>
        <dbReference type="ARBA" id="ARBA00000085"/>
    </source>
</evidence>
<evidence type="ECO:0000313" key="13">
    <source>
        <dbReference type="Proteomes" id="UP001499993"/>
    </source>
</evidence>
<sequence>MPATPRRVAADLVYLVASLPLTLVGFVLLVVTFAAGLVTLPIGIGVPVLAQSLVLARGLAEIERRALPGVLGHAVARPRYPPTPPDAGIVRMLTTPLRAGQSWLDLLYGLLILPVSIAATAVAAVFSATTLAAVTSPLYGWYVGSVAGEDYNDVPRMIGLPHTPIASSLFYFAVGLVLAPLLPFLVRGCALLRAQLGRILLTAVGEMQERIVDLSESRAAAVSAEAGALRRLERDIHDGPQQRLVHLAMELSRVERQMERDPAAARSTLAGAIGATRETLDELRALSRGIAPPILTDRGLAPALAALTARCPIPVTLDAQVQERFPASVESVIYFAAAEGLTNMAKHSGASEAKVVLSRTGGGLLLTMGDNGVGGAHVAKGHGLAGLADRVKAAEGGLVVDSPEGGPTTIAVEVPCA</sequence>
<keyword evidence="8" id="KW-0902">Two-component regulatory system</keyword>
<dbReference type="Gene3D" id="1.20.5.1930">
    <property type="match status" value="1"/>
</dbReference>
<evidence type="ECO:0000256" key="4">
    <source>
        <dbReference type="ARBA" id="ARBA00022679"/>
    </source>
</evidence>
<keyword evidence="3" id="KW-0597">Phosphoprotein</keyword>
<dbReference type="RefSeq" id="WP_345555530.1">
    <property type="nucleotide sequence ID" value="NZ_BAABIK010000003.1"/>
</dbReference>
<protein>
    <recommendedName>
        <fullName evidence="2">histidine kinase</fullName>
        <ecNumber evidence="2">2.7.13.3</ecNumber>
    </recommendedName>
</protein>
<feature type="transmembrane region" description="Helical" evidence="9">
    <location>
        <begin position="40"/>
        <end position="60"/>
    </location>
</feature>
<feature type="transmembrane region" description="Helical" evidence="9">
    <location>
        <begin position="12"/>
        <end position="34"/>
    </location>
</feature>
<keyword evidence="7" id="KW-0067">ATP-binding</keyword>
<keyword evidence="4" id="KW-0808">Transferase</keyword>
<dbReference type="InterPro" id="IPR025828">
    <property type="entry name" value="Put_sensor_dom"/>
</dbReference>
<evidence type="ECO:0000256" key="7">
    <source>
        <dbReference type="ARBA" id="ARBA00022840"/>
    </source>
</evidence>
<keyword evidence="5" id="KW-0547">Nucleotide-binding</keyword>
<dbReference type="Pfam" id="PF13796">
    <property type="entry name" value="Sensor"/>
    <property type="match status" value="1"/>
</dbReference>
<keyword evidence="9" id="KW-1133">Transmembrane helix</keyword>
<comment type="caution">
    <text evidence="12">The sequence shown here is derived from an EMBL/GenBank/DDBJ whole genome shotgun (WGS) entry which is preliminary data.</text>
</comment>
<dbReference type="EMBL" id="BAABIK010000003">
    <property type="protein sequence ID" value="GAA4930808.1"/>
    <property type="molecule type" value="Genomic_DNA"/>
</dbReference>
<dbReference type="CDD" id="cd16917">
    <property type="entry name" value="HATPase_UhpB-NarQ-NarX-like"/>
    <property type="match status" value="1"/>
</dbReference>
<feature type="transmembrane region" description="Helical" evidence="9">
    <location>
        <begin position="106"/>
        <end position="134"/>
    </location>
</feature>
<dbReference type="PANTHER" id="PTHR24421">
    <property type="entry name" value="NITRATE/NITRITE SENSOR PROTEIN NARX-RELATED"/>
    <property type="match status" value="1"/>
</dbReference>
<evidence type="ECO:0000256" key="2">
    <source>
        <dbReference type="ARBA" id="ARBA00012438"/>
    </source>
</evidence>
<feature type="domain" description="Putative sensor" evidence="11">
    <location>
        <begin position="14"/>
        <end position="201"/>
    </location>
</feature>
<evidence type="ECO:0000256" key="9">
    <source>
        <dbReference type="SAM" id="Phobius"/>
    </source>
</evidence>
<evidence type="ECO:0000256" key="6">
    <source>
        <dbReference type="ARBA" id="ARBA00022777"/>
    </source>
</evidence>
<evidence type="ECO:0000259" key="10">
    <source>
        <dbReference type="Pfam" id="PF07730"/>
    </source>
</evidence>
<dbReference type="SUPFAM" id="SSF55874">
    <property type="entry name" value="ATPase domain of HSP90 chaperone/DNA topoisomerase II/histidine kinase"/>
    <property type="match status" value="1"/>
</dbReference>
<reference evidence="13" key="1">
    <citation type="journal article" date="2019" name="Int. J. Syst. Evol. Microbiol.">
        <title>The Global Catalogue of Microorganisms (GCM) 10K type strain sequencing project: providing services to taxonomists for standard genome sequencing and annotation.</title>
        <authorList>
            <consortium name="The Broad Institute Genomics Platform"/>
            <consortium name="The Broad Institute Genome Sequencing Center for Infectious Disease"/>
            <person name="Wu L."/>
            <person name="Ma J."/>
        </authorList>
    </citation>
    <scope>NUCLEOTIDE SEQUENCE [LARGE SCALE GENOMIC DNA]</scope>
    <source>
        <strain evidence="13">JCM 18123</strain>
    </source>
</reference>
<dbReference type="Gene3D" id="3.30.565.10">
    <property type="entry name" value="Histidine kinase-like ATPase, C-terminal domain"/>
    <property type="match status" value="1"/>
</dbReference>
<comment type="catalytic activity">
    <reaction evidence="1">
        <text>ATP + protein L-histidine = ADP + protein N-phospho-L-histidine.</text>
        <dbReference type="EC" id="2.7.13.3"/>
    </reaction>
</comment>
<dbReference type="GO" id="GO:0016301">
    <property type="term" value="F:kinase activity"/>
    <property type="evidence" value="ECO:0007669"/>
    <property type="project" value="UniProtKB-KW"/>
</dbReference>
<evidence type="ECO:0000259" key="11">
    <source>
        <dbReference type="Pfam" id="PF13796"/>
    </source>
</evidence>
<dbReference type="PANTHER" id="PTHR24421:SF10">
    <property type="entry name" value="NITRATE_NITRITE SENSOR PROTEIN NARQ"/>
    <property type="match status" value="1"/>
</dbReference>
<evidence type="ECO:0000313" key="12">
    <source>
        <dbReference type="EMBL" id="GAA4930808.1"/>
    </source>
</evidence>
<organism evidence="12 13">
    <name type="scientific">Streptomonospora halophila</name>
    <dbReference type="NCBI Taxonomy" id="427369"/>
    <lineage>
        <taxon>Bacteria</taxon>
        <taxon>Bacillati</taxon>
        <taxon>Actinomycetota</taxon>
        <taxon>Actinomycetes</taxon>
        <taxon>Streptosporangiales</taxon>
        <taxon>Nocardiopsidaceae</taxon>
        <taxon>Streptomonospora</taxon>
    </lineage>
</organism>
<name>A0ABP9G7C5_9ACTN</name>
<dbReference type="InterPro" id="IPR011712">
    <property type="entry name" value="Sig_transdc_His_kin_sub3_dim/P"/>
</dbReference>
<proteinExistence type="predicted"/>
<dbReference type="Pfam" id="PF07730">
    <property type="entry name" value="HisKA_3"/>
    <property type="match status" value="1"/>
</dbReference>
<keyword evidence="9" id="KW-0472">Membrane</keyword>
<evidence type="ECO:0000256" key="8">
    <source>
        <dbReference type="ARBA" id="ARBA00023012"/>
    </source>
</evidence>
<keyword evidence="6 12" id="KW-0418">Kinase</keyword>
<feature type="domain" description="Signal transduction histidine kinase subgroup 3 dimerisation and phosphoacceptor" evidence="10">
    <location>
        <begin position="230"/>
        <end position="293"/>
    </location>
</feature>
<dbReference type="EC" id="2.7.13.3" evidence="2"/>
<keyword evidence="13" id="KW-1185">Reference proteome</keyword>